<protein>
    <submittedName>
        <fullName evidence="2">Uncharacterized protein</fullName>
    </submittedName>
</protein>
<dbReference type="WBParaSite" id="jg4285">
    <property type="protein sequence ID" value="jg4285"/>
    <property type="gene ID" value="jg4285"/>
</dbReference>
<dbReference type="Proteomes" id="UP000887574">
    <property type="component" value="Unplaced"/>
</dbReference>
<sequence length="153" mass="17000">MEIAAKNPLDANKYGSTVHIIAAAKLLDVNILTYNEAIGWTLYTPDIKTGPSAELLQDDEKPTYSLYYNVELFSMDTEKSVESKQETFLGSVIAYSLADIPRRTRAIGRDRNSMNSFSSTPNSDVSRALARLVLLPLLKCLLGKKVKREPEST</sequence>
<accession>A0A915EAI4</accession>
<proteinExistence type="predicted"/>
<dbReference type="AlphaFoldDB" id="A0A915EAI4"/>
<name>A0A915EAI4_9BILA</name>
<evidence type="ECO:0000313" key="2">
    <source>
        <dbReference type="WBParaSite" id="jg4285"/>
    </source>
</evidence>
<evidence type="ECO:0000313" key="1">
    <source>
        <dbReference type="Proteomes" id="UP000887574"/>
    </source>
</evidence>
<reference evidence="2" key="1">
    <citation type="submission" date="2022-11" db="UniProtKB">
        <authorList>
            <consortium name="WormBaseParasite"/>
        </authorList>
    </citation>
    <scope>IDENTIFICATION</scope>
</reference>
<keyword evidence="1" id="KW-1185">Reference proteome</keyword>
<organism evidence="1 2">
    <name type="scientific">Ditylenchus dipsaci</name>
    <dbReference type="NCBI Taxonomy" id="166011"/>
    <lineage>
        <taxon>Eukaryota</taxon>
        <taxon>Metazoa</taxon>
        <taxon>Ecdysozoa</taxon>
        <taxon>Nematoda</taxon>
        <taxon>Chromadorea</taxon>
        <taxon>Rhabditida</taxon>
        <taxon>Tylenchina</taxon>
        <taxon>Tylenchomorpha</taxon>
        <taxon>Sphaerularioidea</taxon>
        <taxon>Anguinidae</taxon>
        <taxon>Anguininae</taxon>
        <taxon>Ditylenchus</taxon>
    </lineage>
</organism>